<feature type="transmembrane region" description="Helical" evidence="7">
    <location>
        <begin position="189"/>
        <end position="208"/>
    </location>
</feature>
<dbReference type="STRING" id="314276.OS145_08212"/>
<protein>
    <submittedName>
        <fullName evidence="8">Manganese transporter</fullName>
    </submittedName>
</protein>
<gene>
    <name evidence="8" type="ORF">DCR58_08060</name>
</gene>
<dbReference type="GO" id="GO:0005384">
    <property type="term" value="F:manganese ion transmembrane transporter activity"/>
    <property type="evidence" value="ECO:0007669"/>
    <property type="project" value="TreeGrafter"/>
</dbReference>
<keyword evidence="3 7" id="KW-0812">Transmembrane</keyword>
<feature type="transmembrane region" description="Helical" evidence="7">
    <location>
        <begin position="122"/>
        <end position="140"/>
    </location>
</feature>
<evidence type="ECO:0000256" key="3">
    <source>
        <dbReference type="ARBA" id="ARBA00022692"/>
    </source>
</evidence>
<name>A0A348WQB1_9GAMM</name>
<evidence type="ECO:0000256" key="7">
    <source>
        <dbReference type="SAM" id="Phobius"/>
    </source>
</evidence>
<dbReference type="AlphaFoldDB" id="A0A348WQB1"/>
<dbReference type="GO" id="GO:0034755">
    <property type="term" value="P:iron ion transmembrane transport"/>
    <property type="evidence" value="ECO:0007669"/>
    <property type="project" value="TreeGrafter"/>
</dbReference>
<accession>A0A348WQB1</accession>
<dbReference type="InterPro" id="IPR001046">
    <property type="entry name" value="NRAMP_fam"/>
</dbReference>
<feature type="transmembrane region" description="Helical" evidence="7">
    <location>
        <begin position="279"/>
        <end position="305"/>
    </location>
</feature>
<evidence type="ECO:0000256" key="1">
    <source>
        <dbReference type="ARBA" id="ARBA00004141"/>
    </source>
</evidence>
<dbReference type="Proteomes" id="UP000262878">
    <property type="component" value="Unassembled WGS sequence"/>
</dbReference>
<feature type="transmembrane region" description="Helical" evidence="7">
    <location>
        <begin position="317"/>
        <end position="338"/>
    </location>
</feature>
<dbReference type="EMBL" id="DMUP01000189">
    <property type="protein sequence ID" value="HAR56723.1"/>
    <property type="molecule type" value="Genomic_DNA"/>
</dbReference>
<evidence type="ECO:0000313" key="9">
    <source>
        <dbReference type="Proteomes" id="UP000262878"/>
    </source>
</evidence>
<feature type="transmembrane region" description="Helical" evidence="7">
    <location>
        <begin position="378"/>
        <end position="396"/>
    </location>
</feature>
<dbReference type="GO" id="GO:0015293">
    <property type="term" value="F:symporter activity"/>
    <property type="evidence" value="ECO:0007669"/>
    <property type="project" value="UniProtKB-KW"/>
</dbReference>
<keyword evidence="6 7" id="KW-0472">Membrane</keyword>
<dbReference type="GO" id="GO:0005886">
    <property type="term" value="C:plasma membrane"/>
    <property type="evidence" value="ECO:0007669"/>
    <property type="project" value="TreeGrafter"/>
</dbReference>
<dbReference type="GO" id="GO:0015086">
    <property type="term" value="F:cadmium ion transmembrane transporter activity"/>
    <property type="evidence" value="ECO:0007669"/>
    <property type="project" value="TreeGrafter"/>
</dbReference>
<dbReference type="PANTHER" id="PTHR11706:SF33">
    <property type="entry name" value="NATURAL RESISTANCE-ASSOCIATED MACROPHAGE PROTEIN 2"/>
    <property type="match status" value="1"/>
</dbReference>
<dbReference type="NCBIfam" id="NF037982">
    <property type="entry name" value="Nramp_1"/>
    <property type="match status" value="1"/>
</dbReference>
<evidence type="ECO:0000256" key="4">
    <source>
        <dbReference type="ARBA" id="ARBA00022847"/>
    </source>
</evidence>
<dbReference type="Pfam" id="PF01566">
    <property type="entry name" value="Nramp"/>
    <property type="match status" value="1"/>
</dbReference>
<sequence length="408" mass="43001">MKLSQFGPGALVAAAFIGPGTVVTASLAGAEFGYALLWALMLSTVICAVLQEMASRIGVITGKGLGENIRSQMTSPWLRILFFTLIIAAIVVGNSVYQGGNLSGATLGAKEVLGQVPLLSDWFAQGWPLVFGVLAAAILWQGKAKFIEYALITLVLLMSLAFIGTFLLTDPNWLGVADSLLRWRWPSDSIITVIALVGTTVVPYNLFLHSASVANKWSGDEGVKNARTDTFISIPLGGLISMAILATAASAFFAQGIVIESAGDLAVALAPLFGDSAKYLMALGLCAAGISSATTAPLASAYALCGIMGWKQSLTGFAFRAIWATILVLGVVISSLGLSPIKVIWFAQVANGILLPVIVGFIWWLCNQSTMGRMKNSVVGNAFAAIIMLTSIVLSWKSLHHVWLSITS</sequence>
<comment type="subcellular location">
    <subcellularLocation>
        <location evidence="1">Membrane</location>
        <topology evidence="1">Multi-pass membrane protein</topology>
    </subcellularLocation>
</comment>
<keyword evidence="5 7" id="KW-1133">Transmembrane helix</keyword>
<evidence type="ECO:0000256" key="2">
    <source>
        <dbReference type="ARBA" id="ARBA00022448"/>
    </source>
</evidence>
<comment type="caution">
    <text evidence="8">The sequence shown here is derived from an EMBL/GenBank/DDBJ whole genome shotgun (WGS) entry which is preliminary data.</text>
</comment>
<keyword evidence="4" id="KW-0769">Symport</keyword>
<evidence type="ECO:0000313" key="8">
    <source>
        <dbReference type="EMBL" id="HAR56723.1"/>
    </source>
</evidence>
<feature type="transmembrane region" description="Helical" evidence="7">
    <location>
        <begin position="34"/>
        <end position="55"/>
    </location>
</feature>
<evidence type="ECO:0000256" key="6">
    <source>
        <dbReference type="ARBA" id="ARBA00023136"/>
    </source>
</evidence>
<proteinExistence type="predicted"/>
<dbReference type="PANTHER" id="PTHR11706">
    <property type="entry name" value="SOLUTE CARRIER PROTEIN FAMILY 11 MEMBER"/>
    <property type="match status" value="1"/>
</dbReference>
<keyword evidence="2" id="KW-0813">Transport</keyword>
<evidence type="ECO:0000256" key="5">
    <source>
        <dbReference type="ARBA" id="ARBA00022989"/>
    </source>
</evidence>
<feature type="transmembrane region" description="Helical" evidence="7">
    <location>
        <begin position="344"/>
        <end position="366"/>
    </location>
</feature>
<feature type="transmembrane region" description="Helical" evidence="7">
    <location>
        <begin position="76"/>
        <end position="97"/>
    </location>
</feature>
<feature type="transmembrane region" description="Helical" evidence="7">
    <location>
        <begin position="234"/>
        <end position="259"/>
    </location>
</feature>
<reference evidence="8 9" key="1">
    <citation type="journal article" date="2018" name="Nat. Biotechnol.">
        <title>A standardized bacterial taxonomy based on genome phylogeny substantially revises the tree of life.</title>
        <authorList>
            <person name="Parks D.H."/>
            <person name="Chuvochina M."/>
            <person name="Waite D.W."/>
            <person name="Rinke C."/>
            <person name="Skarshewski A."/>
            <person name="Chaumeil P.A."/>
            <person name="Hugenholtz P."/>
        </authorList>
    </citation>
    <scope>NUCLEOTIDE SEQUENCE [LARGE SCALE GENOMIC DNA]</scope>
    <source>
        <strain evidence="8">UBA9360</strain>
    </source>
</reference>
<feature type="transmembrane region" description="Helical" evidence="7">
    <location>
        <begin position="147"/>
        <end position="169"/>
    </location>
</feature>
<organism evidence="8 9">
    <name type="scientific">Idiomarina baltica</name>
    <dbReference type="NCBI Taxonomy" id="190892"/>
    <lineage>
        <taxon>Bacteria</taxon>
        <taxon>Pseudomonadati</taxon>
        <taxon>Pseudomonadota</taxon>
        <taxon>Gammaproteobacteria</taxon>
        <taxon>Alteromonadales</taxon>
        <taxon>Idiomarinaceae</taxon>
        <taxon>Idiomarina</taxon>
    </lineage>
</organism>
<dbReference type="PRINTS" id="PR00447">
    <property type="entry name" value="NATRESASSCMP"/>
</dbReference>